<keyword evidence="3" id="KW-0862">Zinc</keyword>
<evidence type="ECO:0000256" key="5">
    <source>
        <dbReference type="SAM" id="MobiDB-lite"/>
    </source>
</evidence>
<name>A0A485LJ19_9STRA</name>
<dbReference type="SMART" id="SM00249">
    <property type="entry name" value="PHD"/>
    <property type="match status" value="1"/>
</dbReference>
<evidence type="ECO:0000313" key="8">
    <source>
        <dbReference type="EMBL" id="VFT98666.1"/>
    </source>
</evidence>
<dbReference type="SUPFAM" id="SSF57850">
    <property type="entry name" value="RING/U-box"/>
    <property type="match status" value="1"/>
</dbReference>
<evidence type="ECO:0000256" key="4">
    <source>
        <dbReference type="PROSITE-ProRule" id="PRU00175"/>
    </source>
</evidence>
<dbReference type="InterPro" id="IPR013083">
    <property type="entry name" value="Znf_RING/FYVE/PHD"/>
</dbReference>
<dbReference type="SUPFAM" id="SSF57903">
    <property type="entry name" value="FYVE/PHD zinc finger"/>
    <property type="match status" value="1"/>
</dbReference>
<feature type="domain" description="RING-type" evidence="6">
    <location>
        <begin position="52"/>
        <end position="93"/>
    </location>
</feature>
<dbReference type="Proteomes" id="UP000332933">
    <property type="component" value="Unassembled WGS sequence"/>
</dbReference>
<reference evidence="7" key="2">
    <citation type="submission" date="2019-06" db="EMBL/GenBank/DDBJ databases">
        <title>Genomics analysis of Aphanomyces spp. identifies a new class of oomycete effector associated with host adaptation.</title>
        <authorList>
            <person name="Gaulin E."/>
        </authorList>
    </citation>
    <scope>NUCLEOTIDE SEQUENCE</scope>
    <source>
        <strain evidence="7">CBS 578.67</strain>
    </source>
</reference>
<dbReference type="Pfam" id="PF13639">
    <property type="entry name" value="zf-RING_2"/>
    <property type="match status" value="1"/>
</dbReference>
<dbReference type="InterPro" id="IPR035441">
    <property type="entry name" value="TFIIS/LEDGF_dom_sf"/>
</dbReference>
<dbReference type="InterPro" id="IPR017923">
    <property type="entry name" value="TFIIS_N"/>
</dbReference>
<dbReference type="OrthoDB" id="1630758at2759"/>
<sequence length="587" mass="64840">MDKAVDEDDLDQALDDFVDLTREHDDGDGSEEEKVDASAENGDDDDDDATTCCICLDSVALDTQGFLIKCVHTFHFDCIAQWANVTNLCPMCKTRFHTIVKRDADGNDLTSLDVKNTKQVHTSDGASEDIRANANLFNEYACMLCGNGDNEAVLLICEAENCEHAAHTYCLPLPAVPPSHWYCPTHIELPPPALSRALGLATTLASLRSSRRSRRSSVRLPTRRISQLEARIGVRRGQRVRTAFENEVSRYYGATTSASRLEMQSVAARDLRRMQAEAARILNRATTTAPAVSTLTTPRLVSSTPPVASARKRRVDEIQAILAASPAHQAKHRRVVVQPRTFEGQFQQLKQQMTQAQVLDTSTPLPTASKLRLLPTVKRFVDSLQSNAGQMQEVLEWGFLSMIKSWLEPYGPGKLQHPQVMDVLLAALTTLPIEKEHLKESDGLGRVVTQLVASKQLDMRSHAAATHLLATWSSFVRKPDDDESKRPPPLPPVAATQAATPVARSTTTPLPDKQVIVGHIKQQLYPAYHRGVLTKERFKDVARQVSMRFMKEMTRLSSTLITSDGALSALAQRRLNQLIDQATAAGT</sequence>
<evidence type="ECO:0000313" key="7">
    <source>
        <dbReference type="EMBL" id="KAF0686212.1"/>
    </source>
</evidence>
<feature type="compositionally biased region" description="Low complexity" evidence="5">
    <location>
        <begin position="493"/>
        <end position="503"/>
    </location>
</feature>
<dbReference type="InterPro" id="IPR001841">
    <property type="entry name" value="Znf_RING"/>
</dbReference>
<dbReference type="InterPro" id="IPR001965">
    <property type="entry name" value="Znf_PHD"/>
</dbReference>
<evidence type="ECO:0000256" key="1">
    <source>
        <dbReference type="ARBA" id="ARBA00022723"/>
    </source>
</evidence>
<feature type="region of interest" description="Disordered" evidence="5">
    <location>
        <begin position="21"/>
        <end position="45"/>
    </location>
</feature>
<dbReference type="AlphaFoldDB" id="A0A485LJ19"/>
<reference evidence="8 9" key="1">
    <citation type="submission" date="2019-03" db="EMBL/GenBank/DDBJ databases">
        <authorList>
            <person name="Gaulin E."/>
            <person name="Dumas B."/>
        </authorList>
    </citation>
    <scope>NUCLEOTIDE SEQUENCE [LARGE SCALE GENOMIC DNA]</scope>
    <source>
        <strain evidence="8">CBS 568.67</strain>
    </source>
</reference>
<dbReference type="SMART" id="SM00184">
    <property type="entry name" value="RING"/>
    <property type="match status" value="2"/>
</dbReference>
<evidence type="ECO:0000313" key="9">
    <source>
        <dbReference type="Proteomes" id="UP000332933"/>
    </source>
</evidence>
<dbReference type="Pfam" id="PF08711">
    <property type="entry name" value="Med26"/>
    <property type="match status" value="1"/>
</dbReference>
<dbReference type="EMBL" id="CAADRA010007039">
    <property type="protein sequence ID" value="VFT98666.1"/>
    <property type="molecule type" value="Genomic_DNA"/>
</dbReference>
<keyword evidence="2 4" id="KW-0863">Zinc-finger</keyword>
<dbReference type="EMBL" id="VJMH01007013">
    <property type="protein sequence ID" value="KAF0686212.1"/>
    <property type="molecule type" value="Genomic_DNA"/>
</dbReference>
<dbReference type="Gene3D" id="3.30.40.10">
    <property type="entry name" value="Zinc/RING finger domain, C3HC4 (zinc finger)"/>
    <property type="match status" value="2"/>
</dbReference>
<evidence type="ECO:0000259" key="6">
    <source>
        <dbReference type="PROSITE" id="PS50089"/>
    </source>
</evidence>
<feature type="region of interest" description="Disordered" evidence="5">
    <location>
        <begin position="478"/>
        <end position="507"/>
    </location>
</feature>
<dbReference type="PANTHER" id="PTHR47177">
    <property type="entry name" value="F18C1.6 PROTEIN"/>
    <property type="match status" value="1"/>
</dbReference>
<dbReference type="GO" id="GO:0008270">
    <property type="term" value="F:zinc ion binding"/>
    <property type="evidence" value="ECO:0007669"/>
    <property type="project" value="UniProtKB-KW"/>
</dbReference>
<protein>
    <submittedName>
        <fullName evidence="8">Aste57867_21998 protein</fullName>
    </submittedName>
</protein>
<dbReference type="PROSITE" id="PS50089">
    <property type="entry name" value="ZF_RING_2"/>
    <property type="match status" value="1"/>
</dbReference>
<keyword evidence="1" id="KW-0479">Metal-binding</keyword>
<dbReference type="InterPro" id="IPR011011">
    <property type="entry name" value="Znf_FYVE_PHD"/>
</dbReference>
<proteinExistence type="predicted"/>
<evidence type="ECO:0000256" key="3">
    <source>
        <dbReference type="ARBA" id="ARBA00022833"/>
    </source>
</evidence>
<organism evidence="8 9">
    <name type="scientific">Aphanomyces stellatus</name>
    <dbReference type="NCBI Taxonomy" id="120398"/>
    <lineage>
        <taxon>Eukaryota</taxon>
        <taxon>Sar</taxon>
        <taxon>Stramenopiles</taxon>
        <taxon>Oomycota</taxon>
        <taxon>Saprolegniomycetes</taxon>
        <taxon>Saprolegniales</taxon>
        <taxon>Verrucalvaceae</taxon>
        <taxon>Aphanomyces</taxon>
    </lineage>
</organism>
<gene>
    <name evidence="8" type="primary">Aste57867_21998</name>
    <name evidence="7" type="ORF">As57867_021929</name>
    <name evidence="8" type="ORF">ASTE57867_21998</name>
</gene>
<accession>A0A485LJ19</accession>
<keyword evidence="9" id="KW-1185">Reference proteome</keyword>
<dbReference type="PANTHER" id="PTHR47177:SF3">
    <property type="entry name" value="F18C1.6 PROTEIN"/>
    <property type="match status" value="1"/>
</dbReference>
<evidence type="ECO:0000256" key="2">
    <source>
        <dbReference type="ARBA" id="ARBA00022771"/>
    </source>
</evidence>
<dbReference type="Gene3D" id="1.20.930.10">
    <property type="entry name" value="Conserved domain common to transcription factors TFIIS, elongin A, CRSP70"/>
    <property type="match status" value="1"/>
</dbReference>